<dbReference type="PANTHER" id="PTHR43065:SF49">
    <property type="entry name" value="HISTIDINE KINASE"/>
    <property type="match status" value="1"/>
</dbReference>
<dbReference type="PRINTS" id="PR00344">
    <property type="entry name" value="BCTRLSENSOR"/>
</dbReference>
<accession>A0A9X1L9Y5</accession>
<evidence type="ECO:0000256" key="3">
    <source>
        <dbReference type="ARBA" id="ARBA00022553"/>
    </source>
</evidence>
<dbReference type="Pfam" id="PF00072">
    <property type="entry name" value="Response_reg"/>
    <property type="match status" value="1"/>
</dbReference>
<dbReference type="RefSeq" id="WP_226606560.1">
    <property type="nucleotide sequence ID" value="NZ_JAJAQI010000009.1"/>
</dbReference>
<dbReference type="AlphaFoldDB" id="A0A9X1L9Y5"/>
<dbReference type="SUPFAM" id="SSF47384">
    <property type="entry name" value="Homodimeric domain of signal transducing histidine kinase"/>
    <property type="match status" value="1"/>
</dbReference>
<organism evidence="9 10">
    <name type="scientific">Roseicella aerolata</name>
    <dbReference type="NCBI Taxonomy" id="2883479"/>
    <lineage>
        <taxon>Bacteria</taxon>
        <taxon>Pseudomonadati</taxon>
        <taxon>Pseudomonadota</taxon>
        <taxon>Alphaproteobacteria</taxon>
        <taxon>Acetobacterales</taxon>
        <taxon>Roseomonadaceae</taxon>
        <taxon>Roseicella</taxon>
    </lineage>
</organism>
<dbReference type="InterPro" id="IPR003661">
    <property type="entry name" value="HisK_dim/P_dom"/>
</dbReference>
<evidence type="ECO:0000256" key="4">
    <source>
        <dbReference type="PROSITE-ProRule" id="PRU00169"/>
    </source>
</evidence>
<dbReference type="Gene3D" id="3.40.50.2300">
    <property type="match status" value="1"/>
</dbReference>
<feature type="modified residue" description="4-aspartylphosphate" evidence="4">
    <location>
        <position position="496"/>
    </location>
</feature>
<dbReference type="SMART" id="SM00448">
    <property type="entry name" value="REC"/>
    <property type="match status" value="1"/>
</dbReference>
<dbReference type="Proteomes" id="UP001139311">
    <property type="component" value="Unassembled WGS sequence"/>
</dbReference>
<dbReference type="InterPro" id="IPR011006">
    <property type="entry name" value="CheY-like_superfamily"/>
</dbReference>
<keyword evidence="5" id="KW-0175">Coiled coil</keyword>
<dbReference type="SUPFAM" id="SSF52172">
    <property type="entry name" value="CheY-like"/>
    <property type="match status" value="1"/>
</dbReference>
<dbReference type="InterPro" id="IPR005467">
    <property type="entry name" value="His_kinase_dom"/>
</dbReference>
<keyword evidence="6" id="KW-1133">Transmembrane helix</keyword>
<gene>
    <name evidence="9" type="ORF">LHA35_07645</name>
</gene>
<evidence type="ECO:0000313" key="9">
    <source>
        <dbReference type="EMBL" id="MCB4821603.1"/>
    </source>
</evidence>
<feature type="transmembrane region" description="Helical" evidence="6">
    <location>
        <begin position="102"/>
        <end position="120"/>
    </location>
</feature>
<comment type="caution">
    <text evidence="9">The sequence shown here is derived from an EMBL/GenBank/DDBJ whole genome shotgun (WGS) entry which is preliminary data.</text>
</comment>
<dbReference type="Gene3D" id="3.30.565.10">
    <property type="entry name" value="Histidine kinase-like ATPase, C-terminal domain"/>
    <property type="match status" value="1"/>
</dbReference>
<sequence length="565" mass="58949">MTAILIGVQGDRRALAWCAAMVLVAALRLLSARAWRRDPAARDRTGFWSVIGCCGTFAAGLALGGGAAWLWPASETWQLFWVFLVGGMCAGAAGLHHAHLPAVLAFILPAGLPLVARYALEGSERGLAAAAMILVFLGALTLSACRSSREFAANLRLRLSLAQQAQALDAANQRLREEMARHRATEESLRQAQKMEAVGQLTGGIAHDFNNLLTVVLGSLALLRKRLPEGDERAARLLENALQGAQRGAALTQRLLAFGRRQVLNPALVELPKLVQGMADLLRGALGAGTHLRCDFPPGLPPVHVDANQLELALLNLVANARDAMPRGGEVAISAEERQVMRGEPGGLPPGPYVVLSVADAGEGMDEAVLAQAMEPFFTTKGVGKGTGLGLPMVHGFAAQSGGRFTLHSARGVGTVAELWLPRAGAVPAGRPEPQAAPLPATRRGTVLLVDDDPLVLASTAAMLEDLGHVAVEAASGPAAIELLRGGVQADLVITDFAMPGMTGLQLAEAVRRIRPGLPVLLATGYAEVQEAVLPGVPRLPKPFEQAALARAVAECLSGAGAAPG</sequence>
<reference evidence="9" key="1">
    <citation type="submission" date="2021-10" db="EMBL/GenBank/DDBJ databases">
        <title>Roseicella aerolatum sp. nov., isolated from aerosols of e-waste dismantling site.</title>
        <authorList>
            <person name="Qin T."/>
        </authorList>
    </citation>
    <scope>NUCLEOTIDE SEQUENCE</scope>
    <source>
        <strain evidence="9">GB24</strain>
    </source>
</reference>
<evidence type="ECO:0000256" key="2">
    <source>
        <dbReference type="ARBA" id="ARBA00012438"/>
    </source>
</evidence>
<feature type="domain" description="Histidine kinase" evidence="7">
    <location>
        <begin position="204"/>
        <end position="425"/>
    </location>
</feature>
<evidence type="ECO:0000313" key="10">
    <source>
        <dbReference type="Proteomes" id="UP001139311"/>
    </source>
</evidence>
<name>A0A9X1L9Y5_9PROT</name>
<keyword evidence="6" id="KW-0812">Transmembrane</keyword>
<evidence type="ECO:0000259" key="8">
    <source>
        <dbReference type="PROSITE" id="PS50110"/>
    </source>
</evidence>
<keyword evidence="10" id="KW-1185">Reference proteome</keyword>
<dbReference type="EMBL" id="JAJAQI010000009">
    <property type="protein sequence ID" value="MCB4821603.1"/>
    <property type="molecule type" value="Genomic_DNA"/>
</dbReference>
<feature type="domain" description="Response regulatory" evidence="8">
    <location>
        <begin position="446"/>
        <end position="557"/>
    </location>
</feature>
<proteinExistence type="predicted"/>
<dbReference type="PANTHER" id="PTHR43065">
    <property type="entry name" value="SENSOR HISTIDINE KINASE"/>
    <property type="match status" value="1"/>
</dbReference>
<dbReference type="InterPro" id="IPR036890">
    <property type="entry name" value="HATPase_C_sf"/>
</dbReference>
<dbReference type="PROSITE" id="PS50110">
    <property type="entry name" value="RESPONSE_REGULATORY"/>
    <property type="match status" value="1"/>
</dbReference>
<protein>
    <recommendedName>
        <fullName evidence="2">histidine kinase</fullName>
        <ecNumber evidence="2">2.7.13.3</ecNumber>
    </recommendedName>
</protein>
<feature type="transmembrane region" description="Helical" evidence="6">
    <location>
        <begin position="126"/>
        <end position="145"/>
    </location>
</feature>
<dbReference type="InterPro" id="IPR001789">
    <property type="entry name" value="Sig_transdc_resp-reg_receiver"/>
</dbReference>
<feature type="transmembrane region" description="Helical" evidence="6">
    <location>
        <begin position="14"/>
        <end position="35"/>
    </location>
</feature>
<dbReference type="Pfam" id="PF02518">
    <property type="entry name" value="HATPase_c"/>
    <property type="match status" value="1"/>
</dbReference>
<evidence type="ECO:0000256" key="6">
    <source>
        <dbReference type="SAM" id="Phobius"/>
    </source>
</evidence>
<keyword evidence="6" id="KW-0472">Membrane</keyword>
<dbReference type="SMART" id="SM00387">
    <property type="entry name" value="HATPase_c"/>
    <property type="match status" value="1"/>
</dbReference>
<dbReference type="CDD" id="cd00082">
    <property type="entry name" value="HisKA"/>
    <property type="match status" value="1"/>
</dbReference>
<dbReference type="GO" id="GO:0000155">
    <property type="term" value="F:phosphorelay sensor kinase activity"/>
    <property type="evidence" value="ECO:0007669"/>
    <property type="project" value="InterPro"/>
</dbReference>
<evidence type="ECO:0000256" key="1">
    <source>
        <dbReference type="ARBA" id="ARBA00000085"/>
    </source>
</evidence>
<evidence type="ECO:0000256" key="5">
    <source>
        <dbReference type="SAM" id="Coils"/>
    </source>
</evidence>
<feature type="transmembrane region" description="Helical" evidence="6">
    <location>
        <begin position="47"/>
        <end position="71"/>
    </location>
</feature>
<evidence type="ECO:0000259" key="7">
    <source>
        <dbReference type="PROSITE" id="PS50109"/>
    </source>
</evidence>
<keyword evidence="3 4" id="KW-0597">Phosphoprotein</keyword>
<dbReference type="SUPFAM" id="SSF55874">
    <property type="entry name" value="ATPase domain of HSP90 chaperone/DNA topoisomerase II/histidine kinase"/>
    <property type="match status" value="1"/>
</dbReference>
<dbReference type="Pfam" id="PF00512">
    <property type="entry name" value="HisKA"/>
    <property type="match status" value="1"/>
</dbReference>
<comment type="catalytic activity">
    <reaction evidence="1">
        <text>ATP + protein L-histidine = ADP + protein N-phospho-L-histidine.</text>
        <dbReference type="EC" id="2.7.13.3"/>
    </reaction>
</comment>
<dbReference type="InterPro" id="IPR036097">
    <property type="entry name" value="HisK_dim/P_sf"/>
</dbReference>
<dbReference type="InterPro" id="IPR004358">
    <property type="entry name" value="Sig_transdc_His_kin-like_C"/>
</dbReference>
<feature type="coiled-coil region" evidence="5">
    <location>
        <begin position="158"/>
        <end position="195"/>
    </location>
</feature>
<dbReference type="PROSITE" id="PS50109">
    <property type="entry name" value="HIS_KIN"/>
    <property type="match status" value="1"/>
</dbReference>
<dbReference type="SMART" id="SM00388">
    <property type="entry name" value="HisKA"/>
    <property type="match status" value="1"/>
</dbReference>
<dbReference type="EC" id="2.7.13.3" evidence="2"/>
<dbReference type="Gene3D" id="1.10.287.130">
    <property type="match status" value="1"/>
</dbReference>
<dbReference type="InterPro" id="IPR003594">
    <property type="entry name" value="HATPase_dom"/>
</dbReference>
<feature type="transmembrane region" description="Helical" evidence="6">
    <location>
        <begin position="77"/>
        <end position="95"/>
    </location>
</feature>